<gene>
    <name evidence="2" type="ORF">M427DRAFT_53833</name>
</gene>
<proteinExistence type="predicted"/>
<dbReference type="EMBL" id="KQ965742">
    <property type="protein sequence ID" value="KXS18455.1"/>
    <property type="molecule type" value="Genomic_DNA"/>
</dbReference>
<keyword evidence="3" id="KW-1185">Reference proteome</keyword>
<organism evidence="2 3">
    <name type="scientific">Gonapodya prolifera (strain JEL478)</name>
    <name type="common">Monoblepharis prolifera</name>
    <dbReference type="NCBI Taxonomy" id="1344416"/>
    <lineage>
        <taxon>Eukaryota</taxon>
        <taxon>Fungi</taxon>
        <taxon>Fungi incertae sedis</taxon>
        <taxon>Chytridiomycota</taxon>
        <taxon>Chytridiomycota incertae sedis</taxon>
        <taxon>Monoblepharidomycetes</taxon>
        <taxon>Monoblepharidales</taxon>
        <taxon>Gonapodyaceae</taxon>
        <taxon>Gonapodya</taxon>
    </lineage>
</organism>
<dbReference type="AlphaFoldDB" id="A0A139APN7"/>
<evidence type="ECO:0000313" key="3">
    <source>
        <dbReference type="Proteomes" id="UP000070544"/>
    </source>
</evidence>
<evidence type="ECO:0000256" key="1">
    <source>
        <dbReference type="SAM" id="MobiDB-lite"/>
    </source>
</evidence>
<feature type="compositionally biased region" description="Gly residues" evidence="1">
    <location>
        <begin position="56"/>
        <end position="65"/>
    </location>
</feature>
<name>A0A139APN7_GONPJ</name>
<accession>A0A139APN7</accession>
<evidence type="ECO:0000313" key="2">
    <source>
        <dbReference type="EMBL" id="KXS18455.1"/>
    </source>
</evidence>
<protein>
    <submittedName>
        <fullName evidence="2">Uncharacterized protein</fullName>
    </submittedName>
</protein>
<feature type="region of interest" description="Disordered" evidence="1">
    <location>
        <begin position="22"/>
        <end position="77"/>
    </location>
</feature>
<sequence length="178" mass="18229">MGHSSHSGTAQLATSHTVTLQLNPTATGGDRGHIGFSLPGPSAGERERGHLSVPGAHGGSGGGGGRKSRASFNLGPTGASGGGVRFAGGVGSDTAPEPPTHAVFGAPLDPTTTWLDWLSSLEYRDVVETVFLCEHIVAPPAALVGVMVDRYREIFGEDGGEEWEEEQSAWVGSLLADG</sequence>
<reference evidence="2 3" key="1">
    <citation type="journal article" date="2015" name="Genome Biol. Evol.">
        <title>Phylogenomic analyses indicate that early fungi evolved digesting cell walls of algal ancestors of land plants.</title>
        <authorList>
            <person name="Chang Y."/>
            <person name="Wang S."/>
            <person name="Sekimoto S."/>
            <person name="Aerts A.L."/>
            <person name="Choi C."/>
            <person name="Clum A."/>
            <person name="LaButti K.M."/>
            <person name="Lindquist E.A."/>
            <person name="Yee Ngan C."/>
            <person name="Ohm R.A."/>
            <person name="Salamov A.A."/>
            <person name="Grigoriev I.V."/>
            <person name="Spatafora J.W."/>
            <person name="Berbee M.L."/>
        </authorList>
    </citation>
    <scope>NUCLEOTIDE SEQUENCE [LARGE SCALE GENOMIC DNA]</scope>
    <source>
        <strain evidence="2 3">JEL478</strain>
    </source>
</reference>
<dbReference type="Proteomes" id="UP000070544">
    <property type="component" value="Unassembled WGS sequence"/>
</dbReference>